<evidence type="ECO:0000313" key="2">
    <source>
        <dbReference type="Proteomes" id="UP000541558"/>
    </source>
</evidence>
<accession>A0A8H5C603</accession>
<reference evidence="1 2" key="1">
    <citation type="journal article" date="2020" name="ISME J.">
        <title>Uncovering the hidden diversity of litter-decomposition mechanisms in mushroom-forming fungi.</title>
        <authorList>
            <person name="Floudas D."/>
            <person name="Bentzer J."/>
            <person name="Ahren D."/>
            <person name="Johansson T."/>
            <person name="Persson P."/>
            <person name="Tunlid A."/>
        </authorList>
    </citation>
    <scope>NUCLEOTIDE SEQUENCE [LARGE SCALE GENOMIC DNA]</scope>
    <source>
        <strain evidence="1 2">CBS 175.51</strain>
    </source>
</reference>
<comment type="caution">
    <text evidence="1">The sequence shown here is derived from an EMBL/GenBank/DDBJ whole genome shotgun (WGS) entry which is preliminary data.</text>
</comment>
<dbReference type="OrthoDB" id="3145912at2759"/>
<dbReference type="AlphaFoldDB" id="A0A8H5C603"/>
<protein>
    <submittedName>
        <fullName evidence="1">Uncharacterized protein</fullName>
    </submittedName>
</protein>
<gene>
    <name evidence="1" type="ORF">D9611_011938</name>
</gene>
<dbReference type="Proteomes" id="UP000541558">
    <property type="component" value="Unassembled WGS sequence"/>
</dbReference>
<organism evidence="1 2">
    <name type="scientific">Ephemerocybe angulata</name>
    <dbReference type="NCBI Taxonomy" id="980116"/>
    <lineage>
        <taxon>Eukaryota</taxon>
        <taxon>Fungi</taxon>
        <taxon>Dikarya</taxon>
        <taxon>Basidiomycota</taxon>
        <taxon>Agaricomycotina</taxon>
        <taxon>Agaricomycetes</taxon>
        <taxon>Agaricomycetidae</taxon>
        <taxon>Agaricales</taxon>
        <taxon>Agaricineae</taxon>
        <taxon>Psathyrellaceae</taxon>
        <taxon>Ephemerocybe</taxon>
    </lineage>
</organism>
<name>A0A8H5C603_9AGAR</name>
<evidence type="ECO:0000313" key="1">
    <source>
        <dbReference type="EMBL" id="KAF5334612.1"/>
    </source>
</evidence>
<proteinExistence type="predicted"/>
<dbReference type="EMBL" id="JAACJK010000067">
    <property type="protein sequence ID" value="KAF5334612.1"/>
    <property type="molecule type" value="Genomic_DNA"/>
</dbReference>
<sequence length="331" mass="37081">MPQEAVFPFSRLPHELQREIIVAAYRNVPGSALKLITVAHKVNDWIVTLGREDSDLFLRTMDMKPPEFFAAHVKHLCLSISVTARKAIRILSVCTGVVELALWVNFGGPRSLWAPGVGPNHNPTPPAFPSPANSSSEPVANPGVYLAALALRRLSIEHKHIVSFFAAPRSVRPAWYSTLTHLEVVFWERVLAPDIPGIGELTSLTHLSLGLRHASVHEKSEWVEVIVKSCAKLEVLIPMANEDDELEEPFLVLERCWVVPLHYPVSVIANWEASYWGLPDNYTRAYDEIRLKKESGGVEGSSSVRVLGLDTTNPRYEMLRSFQRRSPNCNR</sequence>
<keyword evidence="2" id="KW-1185">Reference proteome</keyword>